<dbReference type="Proteomes" id="UP000696485">
    <property type="component" value="Unassembled WGS sequence"/>
</dbReference>
<dbReference type="SMART" id="SM00382">
    <property type="entry name" value="AAA"/>
    <property type="match status" value="1"/>
</dbReference>
<dbReference type="SUPFAM" id="SSF48371">
    <property type="entry name" value="ARM repeat"/>
    <property type="match status" value="1"/>
</dbReference>
<dbReference type="InterPro" id="IPR055496">
    <property type="entry name" value="DUF7068"/>
</dbReference>
<dbReference type="SMART" id="SM00567">
    <property type="entry name" value="EZ_HEAT"/>
    <property type="match status" value="7"/>
</dbReference>
<evidence type="ECO:0000313" key="3">
    <source>
        <dbReference type="Proteomes" id="UP000696485"/>
    </source>
</evidence>
<dbReference type="Gene3D" id="3.40.50.300">
    <property type="entry name" value="P-loop containing nucleotide triphosphate hydrolases"/>
    <property type="match status" value="1"/>
</dbReference>
<dbReference type="EMBL" id="JAAAUY010001405">
    <property type="protein sequence ID" value="KAF9322963.1"/>
    <property type="molecule type" value="Genomic_DNA"/>
</dbReference>
<accession>A0A9P5VGZ7</accession>
<protein>
    <recommendedName>
        <fullName evidence="1">NACHT domain-containing protein</fullName>
    </recommendedName>
</protein>
<name>A0A9P5VGZ7_9FUNG</name>
<dbReference type="SUPFAM" id="SSF52540">
    <property type="entry name" value="P-loop containing nucleoside triphosphate hydrolases"/>
    <property type="match status" value="1"/>
</dbReference>
<gene>
    <name evidence="2" type="ORF">BG006_001915</name>
</gene>
<dbReference type="InterPro" id="IPR007111">
    <property type="entry name" value="NACHT_NTPase"/>
</dbReference>
<dbReference type="InterPro" id="IPR003593">
    <property type="entry name" value="AAA+_ATPase"/>
</dbReference>
<sequence>MPFSAKTALVEARPHIDAARQAGNTKDIIKNYQNAKKILAKVNPKKEDAPSLKDMIDAFLELADVLKNKGPATQDKAEKCRRRADDLNNTLKNSEETIRMEDITRQVVREFIEVGEKNANVVEEVVQLTQVLYKETSQSLLMSFVDTVSNSKLLNLHAMEGLAKVIQEATPGSIDSNDLVTILRVLYERLQTAHGPSISHLCSLLLAVSRVLDAMVVAQFGDVDRVTLHGPLTALLHELESNLHPCVAFQAEYATQALLNISDNDNIWWAGFRRGWLVLKGAAGFAKMPDPREIKDALEGLEKLYGAGQGAVRMLNNTWEAVKTGEELTFNTKEGLKFKRIWYPTLRNAEDYIQTGDLKGFMELLTNAPCRHQLMFQLGICQLLGCFVVDAQWDLESRRSTLAFLGDLCIADDIWERQKGVAQVILDMISNLAVNHGSQFEAAKALQEVMQRQSLAPTPLSDLQSHPWYDFLSTNPTVYATPTSTLLKAVQSKKQQETQLAEISSHIRPSHSSLEKTQSALKTHYSPNLKILRISGEDLDIDTCFVNLAIVEAPAQREKEKQELKELAAVFHRIPSSEAVRGSNIESSIRLEQLFNKRKLRDGKEGIPQRILVQGRAGIGKTTLCKKIVHLHQSGLWADRFEAVLWLPLRRLRGSTCRTLESLLREKVFTTQLDREHEELARTLVIRADEGKVLFILDGLDEIATDTQNEDSSIKALLRNLLDHKQVVITSRPSGLDASLLWSIDLELETIGFSQQDVKEFISRVLKPGPARTVQDFIQRTPLIQGLVNIPVQLNVICFCWESLPQDGSQITITGLYQLMSRKLWRKDALRLKKDRRGREYFAATWIASKMMAAGEDGFSLLAGSMKIEPTVRFVQEQKYNPRFEIVWWMVAGLLEGRALEKFFDLLQEASSRDLIGGRHQQILASCLDEARARLAPDLTAELDGELLKWLQFEIQTNPSYGRSILGSQTAFPETLLIQSFGSVCHWKPILVRTMGVRSIFSKSAIQFLISTLKDEDSEVRNSAVLALGKLSTLSDSAIQSLIDALKDEDTYVRSSAALALGSQSTLSESAIQSLTDAALQYEDPDLMDNAAFALGRQSTLSESAMESLIHALRYGDTSMRYSALSALDNSSTLSIQFFSDEVGNDWVDPEVRILAASVLGQWSMLPESTIQSLIGALKDYDTGVRQAAASALLKQSMLPESATRLAIQSLIDVLKDEHAYVRTSAASVLSEQSTLPELAIQSLIGALTDDDAGVRWSAASALGKQPTLPESAIQSLIDALKDYNTGVRTSVASALGKQSTLSELAIQSLIGALKDEDAGVRTSAASALGSQSTLSESAIQSLIGALKDEHQDVSRSAASALENQCHSLFIALPSLSEDEMTSVYKDHLFPYSCRRVFSLQVQHGKLHCYTEKGLVPLEYIEPDKLQLITSTLLAIQHDAKIHK</sequence>
<dbReference type="Pfam" id="PF23238">
    <property type="entry name" value="DUF7068"/>
    <property type="match status" value="1"/>
</dbReference>
<dbReference type="PROSITE" id="PS50837">
    <property type="entry name" value="NACHT"/>
    <property type="match status" value="1"/>
</dbReference>
<dbReference type="GO" id="GO:0016491">
    <property type="term" value="F:oxidoreductase activity"/>
    <property type="evidence" value="ECO:0007669"/>
    <property type="project" value="TreeGrafter"/>
</dbReference>
<reference evidence="2" key="1">
    <citation type="journal article" date="2020" name="Fungal Divers.">
        <title>Resolving the Mortierellaceae phylogeny through synthesis of multi-gene phylogenetics and phylogenomics.</title>
        <authorList>
            <person name="Vandepol N."/>
            <person name="Liber J."/>
            <person name="Desiro A."/>
            <person name="Na H."/>
            <person name="Kennedy M."/>
            <person name="Barry K."/>
            <person name="Grigoriev I.V."/>
            <person name="Miller A.N."/>
            <person name="O'Donnell K."/>
            <person name="Stajich J.E."/>
            <person name="Bonito G."/>
        </authorList>
    </citation>
    <scope>NUCLEOTIDE SEQUENCE</scope>
    <source>
        <strain evidence="2">NVP1</strain>
    </source>
</reference>
<dbReference type="Gene3D" id="1.25.10.10">
    <property type="entry name" value="Leucine-rich Repeat Variant"/>
    <property type="match status" value="3"/>
</dbReference>
<keyword evidence="3" id="KW-1185">Reference proteome</keyword>
<dbReference type="PANTHER" id="PTHR12697">
    <property type="entry name" value="PBS LYASE HEAT-LIKE PROTEIN"/>
    <property type="match status" value="1"/>
</dbReference>
<dbReference type="Pfam" id="PF23948">
    <property type="entry name" value="ARM_5"/>
    <property type="match status" value="1"/>
</dbReference>
<evidence type="ECO:0000259" key="1">
    <source>
        <dbReference type="PROSITE" id="PS50837"/>
    </source>
</evidence>
<comment type="caution">
    <text evidence="2">The sequence shown here is derived from an EMBL/GenBank/DDBJ whole genome shotgun (WGS) entry which is preliminary data.</text>
</comment>
<dbReference type="PANTHER" id="PTHR12697:SF5">
    <property type="entry name" value="DEOXYHYPUSINE HYDROXYLASE"/>
    <property type="match status" value="1"/>
</dbReference>
<feature type="domain" description="NACHT" evidence="1">
    <location>
        <begin position="609"/>
        <end position="735"/>
    </location>
</feature>
<dbReference type="Pfam" id="PF05729">
    <property type="entry name" value="NACHT"/>
    <property type="match status" value="1"/>
</dbReference>
<evidence type="ECO:0000313" key="2">
    <source>
        <dbReference type="EMBL" id="KAF9322963.1"/>
    </source>
</evidence>
<dbReference type="InterPro" id="IPR011989">
    <property type="entry name" value="ARM-like"/>
</dbReference>
<dbReference type="InterPro" id="IPR056251">
    <property type="entry name" value="Arm_rpt_dom"/>
</dbReference>
<dbReference type="InterPro" id="IPR027417">
    <property type="entry name" value="P-loop_NTPase"/>
</dbReference>
<organism evidence="2 3">
    <name type="scientific">Podila minutissima</name>
    <dbReference type="NCBI Taxonomy" id="64525"/>
    <lineage>
        <taxon>Eukaryota</taxon>
        <taxon>Fungi</taxon>
        <taxon>Fungi incertae sedis</taxon>
        <taxon>Mucoromycota</taxon>
        <taxon>Mortierellomycotina</taxon>
        <taxon>Mortierellomycetes</taxon>
        <taxon>Mortierellales</taxon>
        <taxon>Mortierellaceae</taxon>
        <taxon>Podila</taxon>
    </lineage>
</organism>
<proteinExistence type="predicted"/>
<dbReference type="InterPro" id="IPR016024">
    <property type="entry name" value="ARM-type_fold"/>
</dbReference>
<dbReference type="InterPro" id="IPR004155">
    <property type="entry name" value="PBS_lyase_HEAT"/>
</dbReference>
<dbReference type="Pfam" id="PF13646">
    <property type="entry name" value="HEAT_2"/>
    <property type="match status" value="3"/>
</dbReference>